<dbReference type="EMBL" id="FP476056">
    <property type="protein sequence ID" value="CAZ95950.1"/>
    <property type="molecule type" value="Genomic_DNA"/>
</dbReference>
<proteinExistence type="predicted"/>
<evidence type="ECO:0000313" key="2">
    <source>
        <dbReference type="Proteomes" id="UP000008898"/>
    </source>
</evidence>
<accession>G0L548</accession>
<dbReference type="KEGG" id="zga:ZOBELLIA_1897"/>
<dbReference type="Proteomes" id="UP000008898">
    <property type="component" value="Chromosome"/>
</dbReference>
<name>G0L548_ZOBGA</name>
<gene>
    <name evidence="1" type="ordered locus">zobellia_1897</name>
</gene>
<dbReference type="AlphaFoldDB" id="G0L548"/>
<reference evidence="1 2" key="2">
    <citation type="journal article" date="2012" name="Environ. Microbiol.">
        <title>Characterization of the first alginolytic operons in a marine bacterium: from their emergence in marine Flavobacteriia to their independent transfers to marine Proteobacteria and human gut Bacteroides.</title>
        <authorList>
            <person name="Thomas F."/>
            <person name="Barbeyron T."/>
            <person name="Tonon T."/>
            <person name="Genicot S."/>
            <person name="Czjzek M."/>
            <person name="Michel G."/>
        </authorList>
    </citation>
    <scope>NUCLEOTIDE SEQUENCE [LARGE SCALE GENOMIC DNA]</scope>
    <source>
        <strain evidence="2">DSM 12802 / CCUG 47099 / CIP 106680 / NCIMB 13871 / Dsij</strain>
    </source>
</reference>
<keyword evidence="2" id="KW-1185">Reference proteome</keyword>
<dbReference type="STRING" id="63186.ZOBELLIA_1897"/>
<evidence type="ECO:0000313" key="1">
    <source>
        <dbReference type="EMBL" id="CAZ95950.1"/>
    </source>
</evidence>
<dbReference type="HOGENOM" id="CLU_2757012_0_0_10"/>
<reference evidence="2" key="1">
    <citation type="submission" date="2009-07" db="EMBL/GenBank/DDBJ databases">
        <title>Complete genome sequence of Zobellia galactanivorans Dsij.</title>
        <authorList>
            <consortium name="Genoscope - CEA"/>
        </authorList>
    </citation>
    <scope>NUCLEOTIDE SEQUENCE [LARGE SCALE GENOMIC DNA]</scope>
    <source>
        <strain evidence="2">DSM 12802 / CCUG 47099 / CIP 106680 / NCIMB 13871 / Dsij</strain>
    </source>
</reference>
<protein>
    <submittedName>
        <fullName evidence="1">Uncharacterized protein</fullName>
    </submittedName>
</protein>
<organism evidence="1 2">
    <name type="scientific">Zobellia galactanivorans (strain DSM 12802 / CCUG 47099 / CIP 106680 / NCIMB 13871 / Dsij)</name>
    <dbReference type="NCBI Taxonomy" id="63186"/>
    <lineage>
        <taxon>Bacteria</taxon>
        <taxon>Pseudomonadati</taxon>
        <taxon>Bacteroidota</taxon>
        <taxon>Flavobacteriia</taxon>
        <taxon>Flavobacteriales</taxon>
        <taxon>Flavobacteriaceae</taxon>
        <taxon>Zobellia</taxon>
    </lineage>
</organism>
<sequence length="70" mass="8090">MLNMIVIYPGHNQSCSIGKFLCTDEPISCINSKHPFLPFLEKSNTIRSKQAFYSKDINIKKPEKINFRQS</sequence>